<comment type="catalytic activity">
    <reaction evidence="10">
        <text>chorismate = 3-[(1-carboxyvinyl)-oxy]benzoate + H2O</text>
        <dbReference type="Rhea" id="RHEA:40051"/>
        <dbReference type="ChEBI" id="CHEBI:15377"/>
        <dbReference type="ChEBI" id="CHEBI:29748"/>
        <dbReference type="ChEBI" id="CHEBI:76981"/>
        <dbReference type="EC" id="4.2.1.151"/>
    </reaction>
</comment>
<dbReference type="InterPro" id="IPR022431">
    <property type="entry name" value="Cyclic_DHFL_synthase_mqnC"/>
</dbReference>
<evidence type="ECO:0000313" key="13">
    <source>
        <dbReference type="Proteomes" id="UP000238823"/>
    </source>
</evidence>
<feature type="binding site" evidence="9">
    <location>
        <position position="382"/>
    </location>
    <ligand>
        <name>[4Fe-4S] cluster</name>
        <dbReference type="ChEBI" id="CHEBI:49883"/>
        <note>4Fe-4S-S-AdoMet</note>
    </ligand>
</feature>
<dbReference type="HAMAP" id="MF_00992">
    <property type="entry name" value="MqnC"/>
    <property type="match status" value="1"/>
</dbReference>
<dbReference type="GO" id="GO:0044689">
    <property type="term" value="F:7,8-didemethyl-8-hydroxy-5-deazariboflavin synthase activity"/>
    <property type="evidence" value="ECO:0007669"/>
    <property type="project" value="TreeGrafter"/>
</dbReference>
<dbReference type="GO" id="GO:0016836">
    <property type="term" value="F:hydro-lyase activity"/>
    <property type="evidence" value="ECO:0007669"/>
    <property type="project" value="UniProtKB-UniRule"/>
</dbReference>
<comment type="function">
    <text evidence="10">Catalyzes the dehydration of chorismate into 3-[(1-carboxyvinyl)oxy]benzoate, a step in the biosynthesis of menaquinone (MK, vitamin K2).</text>
</comment>
<dbReference type="EC" id="4.2.1.151" evidence="10"/>
<proteinExistence type="inferred from homology"/>
<evidence type="ECO:0000256" key="8">
    <source>
        <dbReference type="ARBA" id="ARBA00023239"/>
    </source>
</evidence>
<keyword evidence="12" id="KW-0808">Transferase</keyword>
<protein>
    <recommendedName>
        <fullName evidence="9 10">Multifunctional fusion protein</fullName>
    </recommendedName>
    <domain>
        <recommendedName>
            <fullName evidence="9">Cyclic dehypoxanthine futalosine synthase</fullName>
            <shortName evidence="9">Cyclic DHFL synthase</shortName>
            <ecNumber evidence="9">1.21.98.1</ecNumber>
        </recommendedName>
        <alternativeName>
            <fullName evidence="9">Dehypoxanthine futalosine cyclase</fullName>
        </alternativeName>
        <alternativeName>
            <fullName evidence="9">Menaquinone biosynthetic enzyme MqnC</fullName>
            <shortName evidence="9">DHFL cyclase</shortName>
        </alternativeName>
    </domain>
    <domain>
        <recommendedName>
            <fullName evidence="10">Chorismate dehydratase</fullName>
            <ecNumber evidence="10">4.2.1.151</ecNumber>
        </recommendedName>
        <alternativeName>
            <fullName evidence="10">Menaquinone biosynthetic enzyme MqnA</fullName>
        </alternativeName>
    </domain>
</protein>
<comment type="similarity">
    <text evidence="10">Belongs to the MqnA/MqnD family. MqnA subfamily.</text>
</comment>
<reference evidence="12 13" key="1">
    <citation type="submission" date="2018-03" db="EMBL/GenBank/DDBJ databases">
        <title>Draft Genome Sequences of the Obligatory Marine Myxobacteria Enhygromyxa salina SWB007.</title>
        <authorList>
            <person name="Poehlein A."/>
            <person name="Moghaddam J.A."/>
            <person name="Harms H."/>
            <person name="Alanjari M."/>
            <person name="Koenig G.M."/>
            <person name="Daniel R."/>
            <person name="Schaeberle T.F."/>
        </authorList>
    </citation>
    <scope>NUCLEOTIDE SEQUENCE [LARGE SCALE GENOMIC DNA]</scope>
    <source>
        <strain evidence="12 13">SWB007</strain>
    </source>
</reference>
<dbReference type="SUPFAM" id="SSF53850">
    <property type="entry name" value="Periplasmic binding protein-like II"/>
    <property type="match status" value="1"/>
</dbReference>
<dbReference type="Proteomes" id="UP000238823">
    <property type="component" value="Unassembled WGS sequence"/>
</dbReference>
<dbReference type="InterPro" id="IPR013785">
    <property type="entry name" value="Aldolase_TIM"/>
</dbReference>
<dbReference type="OrthoDB" id="9802027at2"/>
<dbReference type="NCBIfam" id="TIGR03699">
    <property type="entry name" value="menaquin_MqnC"/>
    <property type="match status" value="1"/>
</dbReference>
<keyword evidence="3 9" id="KW-0004">4Fe-4S</keyword>
<dbReference type="InterPro" id="IPR020050">
    <property type="entry name" value="FO_synthase_su2"/>
</dbReference>
<keyword evidence="6 9" id="KW-0408">Iron</keyword>
<dbReference type="NCBIfam" id="TIGR00423">
    <property type="entry name" value="CofH family radical SAM protein"/>
    <property type="match status" value="1"/>
</dbReference>
<dbReference type="InterPro" id="IPR034405">
    <property type="entry name" value="F420"/>
</dbReference>
<evidence type="ECO:0000256" key="9">
    <source>
        <dbReference type="HAMAP-Rule" id="MF_00992"/>
    </source>
</evidence>
<dbReference type="InterPro" id="IPR003773">
    <property type="entry name" value="Menaquinone_biosynth"/>
</dbReference>
<comment type="caution">
    <text evidence="12">The sequence shown here is derived from an EMBL/GenBank/DDBJ whole genome shotgun (WGS) entry which is preliminary data.</text>
</comment>
<dbReference type="Pfam" id="PF04055">
    <property type="entry name" value="Radical_SAM"/>
    <property type="match status" value="1"/>
</dbReference>
<dbReference type="SFLD" id="SFLDG01064">
    <property type="entry name" value="F420__menaquinone_cofactor_bio"/>
    <property type="match status" value="1"/>
</dbReference>
<dbReference type="Pfam" id="PF19288">
    <property type="entry name" value="CofH_C"/>
    <property type="match status" value="1"/>
</dbReference>
<dbReference type="UniPathway" id="UPA00079"/>
<comment type="similarity">
    <text evidence="9">Belongs to the radical SAM superfamily. MqnC family.</text>
</comment>
<accession>A0A2S9YQ28</accession>
<dbReference type="GO" id="GO:0005506">
    <property type="term" value="F:iron ion binding"/>
    <property type="evidence" value="ECO:0007669"/>
    <property type="project" value="UniProtKB-UniRule"/>
</dbReference>
<evidence type="ECO:0000256" key="4">
    <source>
        <dbReference type="ARBA" id="ARBA00022691"/>
    </source>
</evidence>
<keyword evidence="9" id="KW-0560">Oxidoreductase</keyword>
<keyword evidence="5 9" id="KW-0479">Metal-binding</keyword>
<comment type="pathway">
    <text evidence="1 9">Quinol/quinone metabolism; menaquinone biosynthesis.</text>
</comment>
<evidence type="ECO:0000256" key="10">
    <source>
        <dbReference type="HAMAP-Rule" id="MF_00995"/>
    </source>
</evidence>
<dbReference type="InterPro" id="IPR007197">
    <property type="entry name" value="rSAM"/>
</dbReference>
<evidence type="ECO:0000256" key="2">
    <source>
        <dbReference type="ARBA" id="ARBA00022428"/>
    </source>
</evidence>
<dbReference type="AlphaFoldDB" id="A0A2S9YQ28"/>
<dbReference type="EMBL" id="PVNL01000057">
    <property type="protein sequence ID" value="PRQ07205.1"/>
    <property type="molecule type" value="Genomic_DNA"/>
</dbReference>
<dbReference type="Pfam" id="PF02621">
    <property type="entry name" value="VitK2_biosynth"/>
    <property type="match status" value="1"/>
</dbReference>
<comment type="cofactor">
    <cofactor evidence="9">
        <name>[4Fe-4S] cluster</name>
        <dbReference type="ChEBI" id="CHEBI:49883"/>
    </cofactor>
    <text evidence="9">Binds 1 [4Fe-4S] cluster. The cluster is coordinated with 3 cysteines and an exchangeable S-adenosyl-L-methionine.</text>
</comment>
<evidence type="ECO:0000256" key="3">
    <source>
        <dbReference type="ARBA" id="ARBA00022485"/>
    </source>
</evidence>
<dbReference type="GO" id="GO:0051539">
    <property type="term" value="F:4 iron, 4 sulfur cluster binding"/>
    <property type="evidence" value="ECO:0007669"/>
    <property type="project" value="UniProtKB-KW"/>
</dbReference>
<sequence>MSTTKQTIRVQAVSFLNGRPLYHTLIDPKHTPRHADGTPMFEVVEALPADCAAALTAGDCDLALVPVASYVDHPEWEVVPGIGIGCRGAVETVIVCAERPIEDATIIYLDGASRSSALLLRLLLHERGLSPQLERVEHGRGEALVRASNGTAAALIIGDAAFGLRDRFEHTWDLGAKWFETTGLPMVFAFWAARPGVLGPEHVEALQRARDRSLGKYAEAIAKQYRDELLARRDGQSTEPVLPETRYADYLRKTIRYGLETQQREGLVEYLSRCRLAGLIEIPGLHPEDQVHVSFVGAGAPEQLVAARARRTEPLDVDAILQRAAAGQRIDLAEGLFLYEYAPLMRLGEAADQRRQALHGDGNVTYIIDRNVNYTNYCVTRCKFCNFYVPPTDKTGRGYVLSREQLAQKFSETEQLGGIQILLQGGLNPELGLDYYEDLFRWTKANFSLKLHALSPTEIIHIAQIEELPVIEVLRRLQAAGMDSLPGGGAEILDDEIRNRISPFKNSTDEWLEVMRAAHALGMRSSATMVFGFQETPEHILMHMDRLRRLQDETGGFTAFIAWPFQAAGTRLKLRDDTSAFRYLRVQALARLYLDNIDNIQVSWPTLGPEIGEIALRFGANDFGSVMIEENVVSTAGAHFMMTAREIEKHIRLAGFEPRRRTMEYGIL</sequence>
<dbReference type="GO" id="GO:0009234">
    <property type="term" value="P:menaquinone biosynthetic process"/>
    <property type="evidence" value="ECO:0007669"/>
    <property type="project" value="UniProtKB-UniRule"/>
</dbReference>
<dbReference type="InterPro" id="IPR030868">
    <property type="entry name" value="MqnA"/>
</dbReference>
<evidence type="ECO:0000256" key="7">
    <source>
        <dbReference type="ARBA" id="ARBA00023014"/>
    </source>
</evidence>
<dbReference type="InterPro" id="IPR045567">
    <property type="entry name" value="CofH/MnqC-like_C"/>
</dbReference>
<dbReference type="GO" id="GO:0016765">
    <property type="term" value="F:transferase activity, transferring alkyl or aryl (other than methyl) groups"/>
    <property type="evidence" value="ECO:0007669"/>
    <property type="project" value="InterPro"/>
</dbReference>
<dbReference type="RefSeq" id="WP_106089922.1">
    <property type="nucleotide sequence ID" value="NZ_PVNL01000057.1"/>
</dbReference>
<gene>
    <name evidence="12" type="primary">mqnE_1</name>
    <name evidence="10" type="synonym">mqnA</name>
    <name evidence="9" type="synonym">mqnC</name>
    <name evidence="12" type="ORF">ENSA7_29120</name>
</gene>
<dbReference type="PANTHER" id="PTHR43076:SF1">
    <property type="entry name" value="LIPOYL SYNTHASE 2"/>
    <property type="match status" value="1"/>
</dbReference>
<dbReference type="SFLD" id="SFLDS00029">
    <property type="entry name" value="Radical_SAM"/>
    <property type="match status" value="1"/>
</dbReference>
<feature type="binding site" evidence="9">
    <location>
        <position position="378"/>
    </location>
    <ligand>
        <name>[4Fe-4S] cluster</name>
        <dbReference type="ChEBI" id="CHEBI:49883"/>
        <note>4Fe-4S-S-AdoMet</note>
    </ligand>
</feature>
<dbReference type="GO" id="GO:0046992">
    <property type="term" value="F:oxidoreductase activity, acting on X-H and Y-H to form an X-Y bond"/>
    <property type="evidence" value="ECO:0007669"/>
    <property type="project" value="UniProtKB-UniRule"/>
</dbReference>
<name>A0A2S9YQ28_9BACT</name>
<evidence type="ECO:0000256" key="1">
    <source>
        <dbReference type="ARBA" id="ARBA00004863"/>
    </source>
</evidence>
<evidence type="ECO:0000313" key="12">
    <source>
        <dbReference type="EMBL" id="PRQ07205.1"/>
    </source>
</evidence>
<dbReference type="Gene3D" id="3.20.20.70">
    <property type="entry name" value="Aldolase class I"/>
    <property type="match status" value="1"/>
</dbReference>
<comment type="function">
    <text evidence="9">Radical SAM enzyme that catalyzes the cyclization of dehypoxanthine futalosine (DHFL) into cyclic dehypoxanthine futalosine (CDHFL), a step in the biosynthesis of menaquinone (MK, vitamin K2).</text>
</comment>
<feature type="domain" description="Radical SAM core" evidence="11">
    <location>
        <begin position="364"/>
        <end position="598"/>
    </location>
</feature>
<dbReference type="Gene3D" id="3.40.190.10">
    <property type="entry name" value="Periplasmic binding protein-like II"/>
    <property type="match status" value="2"/>
</dbReference>
<feature type="binding site" evidence="9">
    <location>
        <position position="385"/>
    </location>
    <ligand>
        <name>[4Fe-4S] cluster</name>
        <dbReference type="ChEBI" id="CHEBI:49883"/>
        <note>4Fe-4S-S-AdoMet</note>
    </ligand>
</feature>
<keyword evidence="4 9" id="KW-0949">S-adenosyl-L-methionine</keyword>
<dbReference type="SFLD" id="SFLDF00342">
    <property type="entry name" value="cyclic_dehypoxanthine_futalosi"/>
    <property type="match status" value="1"/>
</dbReference>
<dbReference type="EC" id="1.21.98.1" evidence="9"/>
<dbReference type="InterPro" id="IPR058240">
    <property type="entry name" value="rSAM_sf"/>
</dbReference>
<dbReference type="SFLD" id="SFLDG01389">
    <property type="entry name" value="menaquinone_synthsis_involved"/>
    <property type="match status" value="1"/>
</dbReference>
<comment type="catalytic activity">
    <reaction evidence="9">
        <text>dehypoxanthine futalosine + S-adenosyl-L-methionine = cyclic dehypoxanthinylfutalosinate + 5'-deoxyadenosine + L-methionine + H(+)</text>
        <dbReference type="Rhea" id="RHEA:33083"/>
        <dbReference type="ChEBI" id="CHEBI:15378"/>
        <dbReference type="ChEBI" id="CHEBI:17319"/>
        <dbReference type="ChEBI" id="CHEBI:57844"/>
        <dbReference type="ChEBI" id="CHEBI:58864"/>
        <dbReference type="ChEBI" id="CHEBI:59789"/>
        <dbReference type="ChEBI" id="CHEBI:64270"/>
        <dbReference type="EC" id="1.21.98.1"/>
    </reaction>
</comment>
<dbReference type="PANTHER" id="PTHR43076">
    <property type="entry name" value="FO SYNTHASE (COFH)"/>
    <property type="match status" value="1"/>
</dbReference>
<keyword evidence="8 10" id="KW-0456">Lyase</keyword>
<dbReference type="HAMAP" id="MF_00995">
    <property type="entry name" value="MqnA"/>
    <property type="match status" value="1"/>
</dbReference>
<keyword evidence="7 9" id="KW-0411">Iron-sulfur</keyword>
<evidence type="ECO:0000256" key="5">
    <source>
        <dbReference type="ARBA" id="ARBA00022723"/>
    </source>
</evidence>
<keyword evidence="2 9" id="KW-0474">Menaquinone biosynthesis</keyword>
<organism evidence="12 13">
    <name type="scientific">Enhygromyxa salina</name>
    <dbReference type="NCBI Taxonomy" id="215803"/>
    <lineage>
        <taxon>Bacteria</taxon>
        <taxon>Pseudomonadati</taxon>
        <taxon>Myxococcota</taxon>
        <taxon>Polyangia</taxon>
        <taxon>Nannocystales</taxon>
        <taxon>Nannocystaceae</taxon>
        <taxon>Enhygromyxa</taxon>
    </lineage>
</organism>
<dbReference type="PROSITE" id="PS51918">
    <property type="entry name" value="RADICAL_SAM"/>
    <property type="match status" value="1"/>
</dbReference>
<evidence type="ECO:0000259" key="11">
    <source>
        <dbReference type="PROSITE" id="PS51918"/>
    </source>
</evidence>
<dbReference type="SUPFAM" id="SSF102114">
    <property type="entry name" value="Radical SAM enzymes"/>
    <property type="match status" value="1"/>
</dbReference>
<evidence type="ECO:0000256" key="6">
    <source>
        <dbReference type="ARBA" id="ARBA00023004"/>
    </source>
</evidence>